<dbReference type="InterPro" id="IPR037185">
    <property type="entry name" value="EmrE-like"/>
</dbReference>
<dbReference type="PANTHER" id="PTHR32322">
    <property type="entry name" value="INNER MEMBRANE TRANSPORTER"/>
    <property type="match status" value="1"/>
</dbReference>
<protein>
    <recommendedName>
        <fullName evidence="7">EamA domain-containing protein</fullName>
    </recommendedName>
</protein>
<dbReference type="GO" id="GO:0016020">
    <property type="term" value="C:membrane"/>
    <property type="evidence" value="ECO:0007669"/>
    <property type="project" value="UniProtKB-SubCell"/>
</dbReference>
<evidence type="ECO:0000256" key="4">
    <source>
        <dbReference type="ARBA" id="ARBA00022989"/>
    </source>
</evidence>
<dbReference type="EMBL" id="CP014229">
    <property type="protein sequence ID" value="AMD91642.1"/>
    <property type="molecule type" value="Genomic_DNA"/>
</dbReference>
<dbReference type="KEGG" id="dfi:AXF13_14540"/>
<dbReference type="RefSeq" id="WP_035061619.1">
    <property type="nucleotide sequence ID" value="NZ_CP014229.1"/>
</dbReference>
<gene>
    <name evidence="8" type="ORF">AXF13_14540</name>
</gene>
<reference evidence="9" key="1">
    <citation type="submission" date="2016-02" db="EMBL/GenBank/DDBJ databases">
        <authorList>
            <person name="Holder M.E."/>
            <person name="Ajami N.J."/>
            <person name="Petrosino J.F."/>
        </authorList>
    </citation>
    <scope>NUCLEOTIDE SEQUENCE [LARGE SCALE GENOMIC DNA]</scope>
    <source>
        <strain evidence="9">CCUG 45958</strain>
    </source>
</reference>
<feature type="transmembrane region" description="Helical" evidence="6">
    <location>
        <begin position="129"/>
        <end position="146"/>
    </location>
</feature>
<feature type="transmembrane region" description="Helical" evidence="6">
    <location>
        <begin position="102"/>
        <end position="122"/>
    </location>
</feature>
<evidence type="ECO:0000256" key="5">
    <source>
        <dbReference type="ARBA" id="ARBA00023136"/>
    </source>
</evidence>
<keyword evidence="4 6" id="KW-1133">Transmembrane helix</keyword>
<feature type="domain" description="EamA" evidence="7">
    <location>
        <begin position="16"/>
        <end position="145"/>
    </location>
</feature>
<comment type="similarity">
    <text evidence="2">Belongs to the EamA transporter family.</text>
</comment>
<evidence type="ECO:0000256" key="3">
    <source>
        <dbReference type="ARBA" id="ARBA00022692"/>
    </source>
</evidence>
<feature type="transmembrane region" description="Helical" evidence="6">
    <location>
        <begin position="72"/>
        <end position="90"/>
    </location>
</feature>
<dbReference type="Proteomes" id="UP000069241">
    <property type="component" value="Chromosome"/>
</dbReference>
<dbReference type="Gene3D" id="1.10.3730.20">
    <property type="match status" value="1"/>
</dbReference>
<feature type="transmembrane region" description="Helical" evidence="6">
    <location>
        <begin position="158"/>
        <end position="178"/>
    </location>
</feature>
<dbReference type="SUPFAM" id="SSF103481">
    <property type="entry name" value="Multidrug resistance efflux transporter EmrE"/>
    <property type="match status" value="2"/>
</dbReference>
<feature type="transmembrane region" description="Helical" evidence="6">
    <location>
        <begin position="190"/>
        <end position="209"/>
    </location>
</feature>
<keyword evidence="3 6" id="KW-0812">Transmembrane</keyword>
<accession>A0A0X8JMV1</accession>
<feature type="transmembrane region" description="Helical" evidence="6">
    <location>
        <begin position="284"/>
        <end position="303"/>
    </location>
</feature>
<evidence type="ECO:0000256" key="2">
    <source>
        <dbReference type="ARBA" id="ARBA00007362"/>
    </source>
</evidence>
<dbReference type="InterPro" id="IPR050638">
    <property type="entry name" value="AA-Vitamin_Transporters"/>
</dbReference>
<keyword evidence="5 6" id="KW-0472">Membrane</keyword>
<dbReference type="PANTHER" id="PTHR32322:SF2">
    <property type="entry name" value="EAMA DOMAIN-CONTAINING PROTEIN"/>
    <property type="match status" value="1"/>
</dbReference>
<sequence>MAASAPRPFSRLVPHLALLTAMCVWSTSYVALRIALSGLTPLQAMAGRMLVASLVFAPLWPRLFRDLRRHGHLGALLLMGFCEPCCYFLFETHALRLTTASQAGMVVSLLPLIVAGVAWVALGERISGRVWLGFALAVGGVVWLSLAAAPADNAADPMLGNALEALAMLCAAFYTVIARRLSPLYNPMQITAAQSGLGMLFFCLLLLFLPETSRPISLGLELPAWAPWASVLYLGGCVTFGGYGLYNFGVNRLCAGQAAAYTNLIPVFTLLFGVSLLHEVFLPSQYLASVLVIAGVLLSQWRGNTHAKEPCKK</sequence>
<feature type="domain" description="EamA" evidence="7">
    <location>
        <begin position="160"/>
        <end position="299"/>
    </location>
</feature>
<evidence type="ECO:0000256" key="1">
    <source>
        <dbReference type="ARBA" id="ARBA00004141"/>
    </source>
</evidence>
<dbReference type="InterPro" id="IPR000620">
    <property type="entry name" value="EamA_dom"/>
</dbReference>
<evidence type="ECO:0000313" key="9">
    <source>
        <dbReference type="Proteomes" id="UP000069241"/>
    </source>
</evidence>
<feature type="transmembrane region" description="Helical" evidence="6">
    <location>
        <begin position="42"/>
        <end position="60"/>
    </location>
</feature>
<name>A0A0X8JMV1_9BACT</name>
<proteinExistence type="inferred from homology"/>
<dbReference type="AlphaFoldDB" id="A0A0X8JMV1"/>
<evidence type="ECO:0000313" key="8">
    <source>
        <dbReference type="EMBL" id="AMD91642.1"/>
    </source>
</evidence>
<dbReference type="STRING" id="44742.AXF13_14540"/>
<keyword evidence="9" id="KW-1185">Reference proteome</keyword>
<feature type="transmembrane region" description="Helical" evidence="6">
    <location>
        <begin position="258"/>
        <end position="278"/>
    </location>
</feature>
<feature type="transmembrane region" description="Helical" evidence="6">
    <location>
        <begin position="225"/>
        <end position="246"/>
    </location>
</feature>
<comment type="subcellular location">
    <subcellularLocation>
        <location evidence="1">Membrane</location>
        <topology evidence="1">Multi-pass membrane protein</topology>
    </subcellularLocation>
</comment>
<dbReference type="Pfam" id="PF00892">
    <property type="entry name" value="EamA"/>
    <property type="match status" value="2"/>
</dbReference>
<feature type="transmembrane region" description="Helical" evidence="6">
    <location>
        <begin position="12"/>
        <end position="36"/>
    </location>
</feature>
<evidence type="ECO:0000256" key="6">
    <source>
        <dbReference type="SAM" id="Phobius"/>
    </source>
</evidence>
<organism evidence="8 9">
    <name type="scientific">Desulfovibrio fairfieldensis</name>
    <dbReference type="NCBI Taxonomy" id="44742"/>
    <lineage>
        <taxon>Bacteria</taxon>
        <taxon>Pseudomonadati</taxon>
        <taxon>Thermodesulfobacteriota</taxon>
        <taxon>Desulfovibrionia</taxon>
        <taxon>Desulfovibrionales</taxon>
        <taxon>Desulfovibrionaceae</taxon>
        <taxon>Desulfovibrio</taxon>
    </lineage>
</organism>
<evidence type="ECO:0000259" key="7">
    <source>
        <dbReference type="Pfam" id="PF00892"/>
    </source>
</evidence>